<comment type="caution">
    <text evidence="1">The sequence shown here is derived from an EMBL/GenBank/DDBJ whole genome shotgun (WGS) entry which is preliminary data.</text>
</comment>
<organism evidence="1">
    <name type="scientific">marine sediment metagenome</name>
    <dbReference type="NCBI Taxonomy" id="412755"/>
    <lineage>
        <taxon>unclassified sequences</taxon>
        <taxon>metagenomes</taxon>
        <taxon>ecological metagenomes</taxon>
    </lineage>
</organism>
<reference evidence="1" key="1">
    <citation type="journal article" date="2015" name="Nature">
        <title>Complex archaea that bridge the gap between prokaryotes and eukaryotes.</title>
        <authorList>
            <person name="Spang A."/>
            <person name="Saw J.H."/>
            <person name="Jorgensen S.L."/>
            <person name="Zaremba-Niedzwiedzka K."/>
            <person name="Martijn J."/>
            <person name="Lind A.E."/>
            <person name="van Eijk R."/>
            <person name="Schleper C."/>
            <person name="Guy L."/>
            <person name="Ettema T.J."/>
        </authorList>
    </citation>
    <scope>NUCLEOTIDE SEQUENCE</scope>
</reference>
<evidence type="ECO:0008006" key="2">
    <source>
        <dbReference type="Google" id="ProtNLM"/>
    </source>
</evidence>
<dbReference type="EMBL" id="LAZR01017557">
    <property type="protein sequence ID" value="KKL99912.1"/>
    <property type="molecule type" value="Genomic_DNA"/>
</dbReference>
<dbReference type="PANTHER" id="PTHR46656:SF3">
    <property type="entry name" value="PUTATIVE-RELATED"/>
    <property type="match status" value="1"/>
</dbReference>
<dbReference type="AlphaFoldDB" id="A0A0F9JLU6"/>
<dbReference type="PANTHER" id="PTHR46656">
    <property type="entry name" value="PUTATIVE-RELATED"/>
    <property type="match status" value="1"/>
</dbReference>
<evidence type="ECO:0000313" key="1">
    <source>
        <dbReference type="EMBL" id="KKL99912.1"/>
    </source>
</evidence>
<dbReference type="Gene3D" id="3.40.50.2000">
    <property type="entry name" value="Glycogen Phosphorylase B"/>
    <property type="match status" value="1"/>
</dbReference>
<protein>
    <recommendedName>
        <fullName evidence="2">Glycosyl transferase family 1 domain-containing protein</fullName>
    </recommendedName>
</protein>
<proteinExistence type="predicted"/>
<dbReference type="Pfam" id="PF13692">
    <property type="entry name" value="Glyco_trans_1_4"/>
    <property type="match status" value="1"/>
</dbReference>
<gene>
    <name evidence="1" type="ORF">LCGC14_1809680</name>
</gene>
<name>A0A0F9JLU6_9ZZZZ</name>
<accession>A0A0F9JLU6</accession>
<sequence>MAEKLKVLFKAPFRDYSGYATVARQYILHLYKMNKFDLYLEPIVWINSGNLDLNPADKTILDELIEKGKNITPEDTTLIHFSIATEFFGEQSPFKNTIGFTMLETDKTSPTWAHKCNQMDAILVPSTFCMSSFMQSNIVKPIRIIPFGIDFDKYTPEGPKLLDNLTTKYNFLFVGQWLQQGDRKNIIGTIRTFLNLFKDNSDVGLILKSYLVGAGTVDKMMIDSQIQGLRRQIGFKEDQGPKIYLVHGALTEESMIKLYRNADAFLLPTTGEAWGMPLLEAAAMQLPIITTGGTGAEAFLNPKYTIMLEHEWKPIGHMLHWPGVYEPHQQLTIPNMEEFSRMVHRVYKHRDISKEQAEKQRDELVERDFSWKNAANQLAEAIEDFN</sequence>
<dbReference type="CDD" id="cd03801">
    <property type="entry name" value="GT4_PimA-like"/>
    <property type="match status" value="1"/>
</dbReference>
<dbReference type="SUPFAM" id="SSF53756">
    <property type="entry name" value="UDP-Glycosyltransferase/glycogen phosphorylase"/>
    <property type="match status" value="1"/>
</dbReference>